<sequence length="189" mass="20021">MPASKTINPPADKAHGQNLDKTAAHSRVLGGTPTSESQDRRLESVLFGSEYFSLPSVFLQGFAGTLDKLPAPPETPKTPARTSERARRAPARADKTPPSPPTPPPKQPRRRRQPDPLSEPGPQEAPAAAQDPPALAPAPDSDPVVADCYIHVINSVLPTSSDHLRSGTSPTVPDAPTNDASDSSYCTIR</sequence>
<gene>
    <name evidence="2" type="ORF">FB45DRAFT_868901</name>
</gene>
<feature type="compositionally biased region" description="Low complexity" evidence="1">
    <location>
        <begin position="115"/>
        <end position="142"/>
    </location>
</feature>
<feature type="region of interest" description="Disordered" evidence="1">
    <location>
        <begin position="157"/>
        <end position="189"/>
    </location>
</feature>
<accession>A0AAD7BMW5</accession>
<dbReference type="AlphaFoldDB" id="A0AAD7BMW5"/>
<feature type="compositionally biased region" description="Pro residues" evidence="1">
    <location>
        <begin position="97"/>
        <end position="106"/>
    </location>
</feature>
<reference evidence="2" key="1">
    <citation type="submission" date="2023-03" db="EMBL/GenBank/DDBJ databases">
        <title>Massive genome expansion in bonnet fungi (Mycena s.s.) driven by repeated elements and novel gene families across ecological guilds.</title>
        <authorList>
            <consortium name="Lawrence Berkeley National Laboratory"/>
            <person name="Harder C.B."/>
            <person name="Miyauchi S."/>
            <person name="Viragh M."/>
            <person name="Kuo A."/>
            <person name="Thoen E."/>
            <person name="Andreopoulos B."/>
            <person name="Lu D."/>
            <person name="Skrede I."/>
            <person name="Drula E."/>
            <person name="Henrissat B."/>
            <person name="Morin E."/>
            <person name="Kohler A."/>
            <person name="Barry K."/>
            <person name="LaButti K."/>
            <person name="Morin E."/>
            <person name="Salamov A."/>
            <person name="Lipzen A."/>
            <person name="Mereny Z."/>
            <person name="Hegedus B."/>
            <person name="Baldrian P."/>
            <person name="Stursova M."/>
            <person name="Weitz H."/>
            <person name="Taylor A."/>
            <person name="Grigoriev I.V."/>
            <person name="Nagy L.G."/>
            <person name="Martin F."/>
            <person name="Kauserud H."/>
        </authorList>
    </citation>
    <scope>NUCLEOTIDE SEQUENCE</scope>
    <source>
        <strain evidence="2">9284</strain>
    </source>
</reference>
<evidence type="ECO:0000313" key="3">
    <source>
        <dbReference type="Proteomes" id="UP001221142"/>
    </source>
</evidence>
<feature type="compositionally biased region" description="Polar residues" evidence="1">
    <location>
        <begin position="157"/>
        <end position="171"/>
    </location>
</feature>
<protein>
    <submittedName>
        <fullName evidence="2">Uncharacterized protein</fullName>
    </submittedName>
</protein>
<evidence type="ECO:0000313" key="2">
    <source>
        <dbReference type="EMBL" id="KAJ7625742.1"/>
    </source>
</evidence>
<feature type="region of interest" description="Disordered" evidence="1">
    <location>
        <begin position="1"/>
        <end position="41"/>
    </location>
</feature>
<feature type="region of interest" description="Disordered" evidence="1">
    <location>
        <begin position="65"/>
        <end position="142"/>
    </location>
</feature>
<organism evidence="2 3">
    <name type="scientific">Roridomyces roridus</name>
    <dbReference type="NCBI Taxonomy" id="1738132"/>
    <lineage>
        <taxon>Eukaryota</taxon>
        <taxon>Fungi</taxon>
        <taxon>Dikarya</taxon>
        <taxon>Basidiomycota</taxon>
        <taxon>Agaricomycotina</taxon>
        <taxon>Agaricomycetes</taxon>
        <taxon>Agaricomycetidae</taxon>
        <taxon>Agaricales</taxon>
        <taxon>Marasmiineae</taxon>
        <taxon>Mycenaceae</taxon>
        <taxon>Roridomyces</taxon>
    </lineage>
</organism>
<comment type="caution">
    <text evidence="2">The sequence shown here is derived from an EMBL/GenBank/DDBJ whole genome shotgun (WGS) entry which is preliminary data.</text>
</comment>
<dbReference type="EMBL" id="JARKIF010000012">
    <property type="protein sequence ID" value="KAJ7625742.1"/>
    <property type="molecule type" value="Genomic_DNA"/>
</dbReference>
<dbReference type="Proteomes" id="UP001221142">
    <property type="component" value="Unassembled WGS sequence"/>
</dbReference>
<keyword evidence="3" id="KW-1185">Reference proteome</keyword>
<evidence type="ECO:0000256" key="1">
    <source>
        <dbReference type="SAM" id="MobiDB-lite"/>
    </source>
</evidence>
<proteinExistence type="predicted"/>
<name>A0AAD7BMW5_9AGAR</name>
<feature type="compositionally biased region" description="Basic and acidic residues" evidence="1">
    <location>
        <begin position="82"/>
        <end position="95"/>
    </location>
</feature>
<feature type="compositionally biased region" description="Polar residues" evidence="1">
    <location>
        <begin position="178"/>
        <end position="189"/>
    </location>
</feature>